<accession>A0ABQ2ILI1</accession>
<evidence type="ECO:0000313" key="2">
    <source>
        <dbReference type="EMBL" id="GGN17865.1"/>
    </source>
</evidence>
<protein>
    <recommendedName>
        <fullName evidence="4">DUF4064 domain-containing protein</fullName>
    </recommendedName>
</protein>
<gene>
    <name evidence="2" type="ORF">GCM10011609_68550</name>
</gene>
<keyword evidence="3" id="KW-1185">Reference proteome</keyword>
<comment type="caution">
    <text evidence="2">The sequence shown here is derived from an EMBL/GenBank/DDBJ whole genome shotgun (WGS) entry which is preliminary data.</text>
</comment>
<sequence>MTSPKESGPPGKITAGYWLVVAGSVLTVLAALFVLVIRQAVIDANVQANTDPARTVDTITRDVDLTWISALAGSLLIGGLAVWFARKARAGAKKSRTSLMITVLLGLFYQLTFSPLGVVGALVGMVGLAFFYLRESTEYLTESEQPA</sequence>
<reference evidence="3" key="1">
    <citation type="journal article" date="2019" name="Int. J. Syst. Evol. Microbiol.">
        <title>The Global Catalogue of Microorganisms (GCM) 10K type strain sequencing project: providing services to taxonomists for standard genome sequencing and annotation.</title>
        <authorList>
            <consortium name="The Broad Institute Genomics Platform"/>
            <consortium name="The Broad Institute Genome Sequencing Center for Infectious Disease"/>
            <person name="Wu L."/>
            <person name="Ma J."/>
        </authorList>
    </citation>
    <scope>NUCLEOTIDE SEQUENCE [LARGE SCALE GENOMIC DNA]</scope>
    <source>
        <strain evidence="3">CGMCC 4.7319</strain>
    </source>
</reference>
<evidence type="ECO:0000256" key="1">
    <source>
        <dbReference type="SAM" id="Phobius"/>
    </source>
</evidence>
<keyword evidence="1" id="KW-0812">Transmembrane</keyword>
<evidence type="ECO:0008006" key="4">
    <source>
        <dbReference type="Google" id="ProtNLM"/>
    </source>
</evidence>
<feature type="transmembrane region" description="Helical" evidence="1">
    <location>
        <begin position="15"/>
        <end position="37"/>
    </location>
</feature>
<proteinExistence type="predicted"/>
<feature type="transmembrane region" description="Helical" evidence="1">
    <location>
        <begin position="65"/>
        <end position="85"/>
    </location>
</feature>
<dbReference type="EMBL" id="BMNC01000014">
    <property type="protein sequence ID" value="GGN17865.1"/>
    <property type="molecule type" value="Genomic_DNA"/>
</dbReference>
<dbReference type="RefSeq" id="WP_189159022.1">
    <property type="nucleotide sequence ID" value="NZ_BMNC01000014.1"/>
</dbReference>
<feature type="transmembrane region" description="Helical" evidence="1">
    <location>
        <begin position="106"/>
        <end position="133"/>
    </location>
</feature>
<name>A0ABQ2ILI1_9PSEU</name>
<evidence type="ECO:0000313" key="3">
    <source>
        <dbReference type="Proteomes" id="UP000597656"/>
    </source>
</evidence>
<organism evidence="2 3">
    <name type="scientific">Lentzea pudingi</name>
    <dbReference type="NCBI Taxonomy" id="1789439"/>
    <lineage>
        <taxon>Bacteria</taxon>
        <taxon>Bacillati</taxon>
        <taxon>Actinomycetota</taxon>
        <taxon>Actinomycetes</taxon>
        <taxon>Pseudonocardiales</taxon>
        <taxon>Pseudonocardiaceae</taxon>
        <taxon>Lentzea</taxon>
    </lineage>
</organism>
<keyword evidence="1" id="KW-1133">Transmembrane helix</keyword>
<dbReference type="Proteomes" id="UP000597656">
    <property type="component" value="Unassembled WGS sequence"/>
</dbReference>
<keyword evidence="1" id="KW-0472">Membrane</keyword>